<protein>
    <recommendedName>
        <fullName evidence="3">Paeninodin family lasso peptide</fullName>
    </recommendedName>
</protein>
<sequence length="46" mass="4906">MQNDTTPMPPMPQWHKPQLDVLDIDETRLAGGSGADGGIYSSSPPP</sequence>
<evidence type="ECO:0008006" key="3">
    <source>
        <dbReference type="Google" id="ProtNLM"/>
    </source>
</evidence>
<evidence type="ECO:0000313" key="1">
    <source>
        <dbReference type="EMBL" id="MEN2987507.1"/>
    </source>
</evidence>
<keyword evidence="2" id="KW-1185">Reference proteome</keyword>
<dbReference type="EMBL" id="JBBKTW010000002">
    <property type="protein sequence ID" value="MEN2987507.1"/>
    <property type="molecule type" value="Genomic_DNA"/>
</dbReference>
<organism evidence="1 2">
    <name type="scientific">Tistrella arctica</name>
    <dbReference type="NCBI Taxonomy" id="3133430"/>
    <lineage>
        <taxon>Bacteria</taxon>
        <taxon>Pseudomonadati</taxon>
        <taxon>Pseudomonadota</taxon>
        <taxon>Alphaproteobacteria</taxon>
        <taxon>Geminicoccales</taxon>
        <taxon>Geminicoccaceae</taxon>
        <taxon>Tistrella</taxon>
    </lineage>
</organism>
<name>A0ABU9YFE0_9PROT</name>
<gene>
    <name evidence="1" type="ORF">WG926_04270</name>
</gene>
<dbReference type="Proteomes" id="UP001413721">
    <property type="component" value="Unassembled WGS sequence"/>
</dbReference>
<dbReference type="RefSeq" id="WP_345936125.1">
    <property type="nucleotide sequence ID" value="NZ_JBBKTV010000021.1"/>
</dbReference>
<reference evidence="1 2" key="1">
    <citation type="submission" date="2024-03" db="EMBL/GenBank/DDBJ databases">
        <title>High-quality draft genome sequencing of Tistrella sp. BH-R2-4.</title>
        <authorList>
            <person name="Dong C."/>
        </authorList>
    </citation>
    <scope>NUCLEOTIDE SEQUENCE [LARGE SCALE GENOMIC DNA]</scope>
    <source>
        <strain evidence="1 2">BH-R2-4</strain>
    </source>
</reference>
<evidence type="ECO:0000313" key="2">
    <source>
        <dbReference type="Proteomes" id="UP001413721"/>
    </source>
</evidence>
<proteinExistence type="predicted"/>
<accession>A0ABU9YFE0</accession>
<comment type="caution">
    <text evidence="1">The sequence shown here is derived from an EMBL/GenBank/DDBJ whole genome shotgun (WGS) entry which is preliminary data.</text>
</comment>